<dbReference type="RefSeq" id="WP_087742090.1">
    <property type="nucleotide sequence ID" value="NZ_JBPWQU010000035.1"/>
</dbReference>
<dbReference type="EMBL" id="LT854705">
    <property type="protein sequence ID" value="SMS14407.1"/>
    <property type="molecule type" value="Genomic_DNA"/>
</dbReference>
<proteinExistence type="predicted"/>
<accession>A0A1Y6JWS8</accession>
<evidence type="ECO:0000313" key="2">
    <source>
        <dbReference type="EMBL" id="SMS14407.1"/>
    </source>
</evidence>
<gene>
    <name evidence="2" type="ORF">LZ3411_1357</name>
</gene>
<organism evidence="2 3">
    <name type="scientific">Levilactobacillus zymae</name>
    <dbReference type="NCBI Taxonomy" id="267363"/>
    <lineage>
        <taxon>Bacteria</taxon>
        <taxon>Bacillati</taxon>
        <taxon>Bacillota</taxon>
        <taxon>Bacilli</taxon>
        <taxon>Lactobacillales</taxon>
        <taxon>Lactobacillaceae</taxon>
        <taxon>Levilactobacillus</taxon>
    </lineage>
</organism>
<keyword evidence="1" id="KW-0812">Transmembrane</keyword>
<reference evidence="3" key="1">
    <citation type="submission" date="2017-05" db="EMBL/GenBank/DDBJ databases">
        <authorList>
            <person name="Papadimitriou K."/>
        </authorList>
    </citation>
    <scope>NUCLEOTIDE SEQUENCE [LARGE SCALE GENOMIC DNA]</scope>
    <source>
        <strain evidence="3">ACA-DC 3411</strain>
    </source>
</reference>
<dbReference type="AlphaFoldDB" id="A0A1Y6JWS8"/>
<keyword evidence="1" id="KW-0472">Membrane</keyword>
<evidence type="ECO:0000313" key="3">
    <source>
        <dbReference type="Proteomes" id="UP000195412"/>
    </source>
</evidence>
<keyword evidence="1" id="KW-1133">Transmembrane helix</keyword>
<dbReference type="KEGG" id="lzy:LZ3411_1357"/>
<dbReference type="Proteomes" id="UP000195412">
    <property type="component" value="Chromosome I"/>
</dbReference>
<evidence type="ECO:0008006" key="4">
    <source>
        <dbReference type="Google" id="ProtNLM"/>
    </source>
</evidence>
<evidence type="ECO:0000256" key="1">
    <source>
        <dbReference type="SAM" id="Phobius"/>
    </source>
</evidence>
<feature type="transmembrane region" description="Helical" evidence="1">
    <location>
        <begin position="12"/>
        <end position="42"/>
    </location>
</feature>
<name>A0A1Y6JWS8_9LACO</name>
<sequence>MGYLFGLAGSLLGTLVVAFIFILAVMHWQVILQIVLVVGIGWGFERWRKHVRWVKPIQPYHTDIFLRGTDLEKRLVRQLAWLGYANIRPNSRCKLSFTAELRGYRLGFNCCGELTLTEMQKNVRALTSLYLDQVIIATTHPISAELRAAARQLDVTLWDHHRLAELPLTLPTGSDDAY</sequence>
<protein>
    <recommendedName>
        <fullName evidence="4">Restriction endonuclease type IV Mrr domain-containing protein</fullName>
    </recommendedName>
</protein>